<keyword evidence="1" id="KW-0732">Signal</keyword>
<dbReference type="AlphaFoldDB" id="A0A4D5S822"/>
<feature type="chain" id="PRO_5020023288" evidence="1">
    <location>
        <begin position="23"/>
        <end position="176"/>
    </location>
</feature>
<dbReference type="VEuPathDB" id="VectorBase:ISCP_017103"/>
<protein>
    <submittedName>
        <fullName evidence="2">Putative conserved secreted protein</fullName>
    </submittedName>
</protein>
<feature type="signal peptide" evidence="1">
    <location>
        <begin position="1"/>
        <end position="22"/>
    </location>
</feature>
<dbReference type="VEuPathDB" id="VectorBase:ISCW010235"/>
<dbReference type="OrthoDB" id="6478048at2759"/>
<evidence type="ECO:0000256" key="1">
    <source>
        <dbReference type="SAM" id="SignalP"/>
    </source>
</evidence>
<name>A0A4D5S822_IXOSC</name>
<reference evidence="2" key="1">
    <citation type="submission" date="2019-04" db="EMBL/GenBank/DDBJ databases">
        <title>An insight into the mialome of Ixodes scapularis.</title>
        <authorList>
            <person name="Ribeiro J.M."/>
            <person name="Mather T.N."/>
            <person name="Karim S."/>
        </authorList>
    </citation>
    <scope>NUCLEOTIDE SEQUENCE</scope>
</reference>
<dbReference type="EMBL" id="GHJT01011025">
    <property type="protein sequence ID" value="MOY44996.1"/>
    <property type="molecule type" value="Transcribed_RNA"/>
</dbReference>
<organism evidence="2">
    <name type="scientific">Ixodes scapularis</name>
    <name type="common">Black-legged tick</name>
    <name type="synonym">Deer tick</name>
    <dbReference type="NCBI Taxonomy" id="6945"/>
    <lineage>
        <taxon>Eukaryota</taxon>
        <taxon>Metazoa</taxon>
        <taxon>Ecdysozoa</taxon>
        <taxon>Arthropoda</taxon>
        <taxon>Chelicerata</taxon>
        <taxon>Arachnida</taxon>
        <taxon>Acari</taxon>
        <taxon>Parasitiformes</taxon>
        <taxon>Ixodida</taxon>
        <taxon>Ixodoidea</taxon>
        <taxon>Ixodidae</taxon>
        <taxon>Ixodinae</taxon>
        <taxon>Ixodes</taxon>
    </lineage>
</organism>
<proteinExistence type="predicted"/>
<accession>A0A4D5S822</accession>
<evidence type="ECO:0000313" key="2">
    <source>
        <dbReference type="EMBL" id="MOY44996.1"/>
    </source>
</evidence>
<sequence>MWKIALSSLFLTSAIALHGCHASKGRQGSPMVCANDSSCSNGQLCVTHYKYLQGQACTEDKFCIDVSTSTCSCLSGYTCRKKNCPSSPFECILAEDQVSRCEGPNSFVCPQNEYCAYRFQDLYCYTCPCYDAYNTTCVKDKCGAGSLAIITSRSYTCDGCASAVSVLTGIREKRTG</sequence>
<dbReference type="VEuPathDB" id="VectorBase:ISCI010235"/>